<gene>
    <name evidence="4" type="ORF">E1283_29980</name>
</gene>
<dbReference type="Pfam" id="PF00583">
    <property type="entry name" value="Acetyltransf_1"/>
    <property type="match status" value="1"/>
</dbReference>
<keyword evidence="2" id="KW-0012">Acyltransferase</keyword>
<evidence type="ECO:0000256" key="1">
    <source>
        <dbReference type="ARBA" id="ARBA00022679"/>
    </source>
</evidence>
<dbReference type="PIRSF" id="PIRSF037663">
    <property type="entry name" value="Acetyltransf_GNAT_prd"/>
    <property type="match status" value="1"/>
</dbReference>
<dbReference type="InterPro" id="IPR000182">
    <property type="entry name" value="GNAT_dom"/>
</dbReference>
<evidence type="ECO:0000259" key="3">
    <source>
        <dbReference type="PROSITE" id="PS51186"/>
    </source>
</evidence>
<name>A0A4R4SVF7_9ACTN</name>
<accession>A0A4R4SVF7</accession>
<dbReference type="CDD" id="cd04301">
    <property type="entry name" value="NAT_SF"/>
    <property type="match status" value="1"/>
</dbReference>
<dbReference type="InterPro" id="IPR016181">
    <property type="entry name" value="Acyl_CoA_acyltransferase"/>
</dbReference>
<feature type="domain" description="N-acetyltransferase" evidence="3">
    <location>
        <begin position="6"/>
        <end position="151"/>
    </location>
</feature>
<comment type="caution">
    <text evidence="4">The sequence shown here is derived from an EMBL/GenBank/DDBJ whole genome shotgun (WGS) entry which is preliminary data.</text>
</comment>
<evidence type="ECO:0000313" key="5">
    <source>
        <dbReference type="Proteomes" id="UP000295345"/>
    </source>
</evidence>
<dbReference type="RefSeq" id="WP_132821314.1">
    <property type="nucleotide sequence ID" value="NZ_SMKI01000458.1"/>
</dbReference>
<dbReference type="PANTHER" id="PTHR43877">
    <property type="entry name" value="AMINOALKYLPHOSPHONATE N-ACETYLTRANSFERASE-RELATED-RELATED"/>
    <property type="match status" value="1"/>
</dbReference>
<dbReference type="PROSITE" id="PS51186">
    <property type="entry name" value="GNAT"/>
    <property type="match status" value="1"/>
</dbReference>
<dbReference type="AlphaFoldDB" id="A0A4R4SVF7"/>
<organism evidence="4 5">
    <name type="scientific">Streptomyces hainanensis</name>
    <dbReference type="NCBI Taxonomy" id="402648"/>
    <lineage>
        <taxon>Bacteria</taxon>
        <taxon>Bacillati</taxon>
        <taxon>Actinomycetota</taxon>
        <taxon>Actinomycetes</taxon>
        <taxon>Kitasatosporales</taxon>
        <taxon>Streptomycetaceae</taxon>
        <taxon>Streptomyces</taxon>
    </lineage>
</organism>
<evidence type="ECO:0000313" key="4">
    <source>
        <dbReference type="EMBL" id="TDC66189.1"/>
    </source>
</evidence>
<dbReference type="GO" id="GO:0016747">
    <property type="term" value="F:acyltransferase activity, transferring groups other than amino-acyl groups"/>
    <property type="evidence" value="ECO:0007669"/>
    <property type="project" value="InterPro"/>
</dbReference>
<sequence>MTPDAFAVRSARPHDYDAIVAVADDWWGRPVSEVLGRLFLDHFHETSLIAERDGELAGFVIGFLSPSAPDEAYIHFTGVAPEHRRGGLARDLYRRFFALAGAGGRTTVRAVTSPVNERSIAFHRALGFEVSAPRPGYDGPGRDRVVFSRAL</sequence>
<dbReference type="OrthoDB" id="8593648at2"/>
<dbReference type="Proteomes" id="UP000295345">
    <property type="component" value="Unassembled WGS sequence"/>
</dbReference>
<evidence type="ECO:0000256" key="2">
    <source>
        <dbReference type="ARBA" id="ARBA00023315"/>
    </source>
</evidence>
<protein>
    <submittedName>
        <fullName evidence="4">GNAT family N-acetyltransferase</fullName>
    </submittedName>
</protein>
<dbReference type="InterPro" id="IPR050832">
    <property type="entry name" value="Bact_Acetyltransf"/>
</dbReference>
<dbReference type="EMBL" id="SMKI01000458">
    <property type="protein sequence ID" value="TDC66189.1"/>
    <property type="molecule type" value="Genomic_DNA"/>
</dbReference>
<reference evidence="4 5" key="1">
    <citation type="submission" date="2019-03" db="EMBL/GenBank/DDBJ databases">
        <title>Draft genome sequences of novel Actinobacteria.</title>
        <authorList>
            <person name="Sahin N."/>
            <person name="Ay H."/>
            <person name="Saygin H."/>
        </authorList>
    </citation>
    <scope>NUCLEOTIDE SEQUENCE [LARGE SCALE GENOMIC DNA]</scope>
    <source>
        <strain evidence="4 5">DSM 41900</strain>
    </source>
</reference>
<keyword evidence="5" id="KW-1185">Reference proteome</keyword>
<keyword evidence="1 4" id="KW-0808">Transferase</keyword>
<dbReference type="Gene3D" id="3.40.630.30">
    <property type="match status" value="1"/>
</dbReference>
<dbReference type="InterPro" id="IPR017255">
    <property type="entry name" value="AcTrfase_GNAT_prd"/>
</dbReference>
<dbReference type="SUPFAM" id="SSF55729">
    <property type="entry name" value="Acyl-CoA N-acyltransferases (Nat)"/>
    <property type="match status" value="1"/>
</dbReference>
<proteinExistence type="predicted"/>